<dbReference type="Pfam" id="PF02517">
    <property type="entry name" value="Rce1-like"/>
    <property type="match status" value="1"/>
</dbReference>
<comment type="caution">
    <text evidence="3">The sequence shown here is derived from an EMBL/GenBank/DDBJ whole genome shotgun (WGS) entry which is preliminary data.</text>
</comment>
<feature type="transmembrane region" description="Helical" evidence="1">
    <location>
        <begin position="54"/>
        <end position="75"/>
    </location>
</feature>
<accession>A0ABT8QZZ7</accession>
<protein>
    <submittedName>
        <fullName evidence="3">CPBP family intramembrane metalloprotease</fullName>
        <ecNumber evidence="3">3.4.-.-</ecNumber>
    </submittedName>
</protein>
<feature type="transmembrane region" description="Helical" evidence="1">
    <location>
        <begin position="87"/>
        <end position="106"/>
    </location>
</feature>
<keyword evidence="1" id="KW-0812">Transmembrane</keyword>
<name>A0ABT8QZZ7_9BACT</name>
<dbReference type="EMBL" id="JAUKPO010000001">
    <property type="protein sequence ID" value="MDO1445415.1"/>
    <property type="molecule type" value="Genomic_DNA"/>
</dbReference>
<keyword evidence="4" id="KW-1185">Reference proteome</keyword>
<organism evidence="3 4">
    <name type="scientific">Rhodocytophaga aerolata</name>
    <dbReference type="NCBI Taxonomy" id="455078"/>
    <lineage>
        <taxon>Bacteria</taxon>
        <taxon>Pseudomonadati</taxon>
        <taxon>Bacteroidota</taxon>
        <taxon>Cytophagia</taxon>
        <taxon>Cytophagales</taxon>
        <taxon>Rhodocytophagaceae</taxon>
        <taxon>Rhodocytophaga</taxon>
    </lineage>
</organism>
<sequence length="310" mass="35329">MKKILSYLRDHIRTDFHLATYILVAIFLVTTIVINYWLDFEDSIIDSYYGQPVYFLWYFLFYSFAYFGTVLLMAVDPANRAFLKNKLFWVISLAGMGILALDGGFYFQQPIAESVPYVLQNYTLKILNNVYSLFTILLPLLIIYLTISDRSTGFYGITNLKTDWRPYVYMLLIMAPLIAAASFGPDFQEDYPSYPDTLAHKYIGVPKWITVLLFELVYGWDFVATEWIFRGFLVIGMASVMGHRAVLPMVVTYAFLHYGKPLGETIGSVFGGYILGVIALRTGSIWGGIAIHLGVAWLMEIAAFLQKIAK</sequence>
<dbReference type="Proteomes" id="UP001168528">
    <property type="component" value="Unassembled WGS sequence"/>
</dbReference>
<keyword evidence="3" id="KW-0482">Metalloprotease</keyword>
<dbReference type="InterPro" id="IPR003675">
    <property type="entry name" value="Rce1/LyrA-like_dom"/>
</dbReference>
<feature type="transmembrane region" description="Helical" evidence="1">
    <location>
        <begin position="205"/>
        <end position="224"/>
    </location>
</feature>
<dbReference type="EC" id="3.4.-.-" evidence="3"/>
<feature type="transmembrane region" description="Helical" evidence="1">
    <location>
        <begin position="21"/>
        <end position="38"/>
    </location>
</feature>
<feature type="transmembrane region" description="Helical" evidence="1">
    <location>
        <begin position="167"/>
        <end position="185"/>
    </location>
</feature>
<proteinExistence type="predicted"/>
<evidence type="ECO:0000259" key="2">
    <source>
        <dbReference type="Pfam" id="PF02517"/>
    </source>
</evidence>
<keyword evidence="3" id="KW-0645">Protease</keyword>
<evidence type="ECO:0000313" key="3">
    <source>
        <dbReference type="EMBL" id="MDO1445415.1"/>
    </source>
</evidence>
<keyword evidence="3" id="KW-0378">Hydrolase</keyword>
<gene>
    <name evidence="3" type="ORF">Q0590_04090</name>
</gene>
<evidence type="ECO:0000313" key="4">
    <source>
        <dbReference type="Proteomes" id="UP001168528"/>
    </source>
</evidence>
<evidence type="ECO:0000256" key="1">
    <source>
        <dbReference type="SAM" id="Phobius"/>
    </source>
</evidence>
<keyword evidence="1" id="KW-0472">Membrane</keyword>
<dbReference type="RefSeq" id="WP_302036204.1">
    <property type="nucleotide sequence ID" value="NZ_JAUKPO010000001.1"/>
</dbReference>
<reference evidence="3" key="1">
    <citation type="submission" date="2023-07" db="EMBL/GenBank/DDBJ databases">
        <title>The genome sequence of Rhodocytophaga aerolata KACC 12507.</title>
        <authorList>
            <person name="Zhang X."/>
        </authorList>
    </citation>
    <scope>NUCLEOTIDE SEQUENCE</scope>
    <source>
        <strain evidence="3">KACC 12507</strain>
    </source>
</reference>
<feature type="transmembrane region" description="Helical" evidence="1">
    <location>
        <begin position="126"/>
        <end position="147"/>
    </location>
</feature>
<keyword evidence="1" id="KW-1133">Transmembrane helix</keyword>
<feature type="transmembrane region" description="Helical" evidence="1">
    <location>
        <begin position="285"/>
        <end position="305"/>
    </location>
</feature>
<feature type="transmembrane region" description="Helical" evidence="1">
    <location>
        <begin position="231"/>
        <end position="256"/>
    </location>
</feature>
<dbReference type="GO" id="GO:0008237">
    <property type="term" value="F:metallopeptidase activity"/>
    <property type="evidence" value="ECO:0007669"/>
    <property type="project" value="UniProtKB-KW"/>
</dbReference>
<feature type="domain" description="CAAX prenyl protease 2/Lysostaphin resistance protein A-like" evidence="2">
    <location>
        <begin position="221"/>
        <end position="296"/>
    </location>
</feature>